<dbReference type="PANTHER" id="PTHR30204">
    <property type="entry name" value="REDOX-CYCLING DRUG-SENSING TRANSCRIPTIONAL ACTIVATOR SOXR"/>
    <property type="match status" value="1"/>
</dbReference>
<dbReference type="Gene3D" id="1.10.490.50">
    <property type="entry name" value="Antibiotic binding domain of TipA-like multidrug resistance regulators"/>
    <property type="match status" value="1"/>
</dbReference>
<evidence type="ECO:0000256" key="1">
    <source>
        <dbReference type="ARBA" id="ARBA00023015"/>
    </source>
</evidence>
<keyword evidence="7" id="KW-1185">Reference proteome</keyword>
<dbReference type="CDD" id="cd01106">
    <property type="entry name" value="HTH_TipAL-Mta"/>
    <property type="match status" value="1"/>
</dbReference>
<evidence type="ECO:0000256" key="3">
    <source>
        <dbReference type="ARBA" id="ARBA00023159"/>
    </source>
</evidence>
<dbReference type="InterPro" id="IPR009061">
    <property type="entry name" value="DNA-bd_dom_put_sf"/>
</dbReference>
<dbReference type="RefSeq" id="WP_113659161.1">
    <property type="nucleotide sequence ID" value="NZ_KZ845667.1"/>
</dbReference>
<evidence type="ECO:0000256" key="2">
    <source>
        <dbReference type="ARBA" id="ARBA00023125"/>
    </source>
</evidence>
<evidence type="ECO:0000256" key="4">
    <source>
        <dbReference type="ARBA" id="ARBA00023163"/>
    </source>
</evidence>
<dbReference type="InterPro" id="IPR036244">
    <property type="entry name" value="TipA-like_antibiotic-bd"/>
</dbReference>
<gene>
    <name evidence="6" type="ORF">DL897_10815</name>
</gene>
<dbReference type="Pfam" id="PF07739">
    <property type="entry name" value="TipAS"/>
    <property type="match status" value="1"/>
</dbReference>
<dbReference type="PANTHER" id="PTHR30204:SF90">
    <property type="entry name" value="HTH-TYPE TRANSCRIPTIONAL ACTIVATOR MTA"/>
    <property type="match status" value="1"/>
</dbReference>
<dbReference type="SUPFAM" id="SSF46955">
    <property type="entry name" value="Putative DNA-binding domain"/>
    <property type="match status" value="1"/>
</dbReference>
<name>A0A364K452_9BACL</name>
<dbReference type="InterPro" id="IPR047057">
    <property type="entry name" value="MerR_fam"/>
</dbReference>
<dbReference type="SUPFAM" id="SSF89082">
    <property type="entry name" value="Antibiotic binding domain of TipA-like multidrug resistance regulators"/>
    <property type="match status" value="1"/>
</dbReference>
<sequence length="253" mass="29715">MVKQVLYTVKEISLLANVTIKTLHHYHKIGLLLPCKISEAGYRLYGIKELERLQQILFYRELDFPLEKIKQLLKNEPERLSILMNQKELLLARKKRLEHVIHTLEKSIDCTMKGEIMDKTEMFKGFKCEAEWQEALVEQNQYLQETYDYNLLDKNTIDVEKMNETAIEAKHFTDGMASALKAGLKFDHQIVRKLISKHIDFLNNHGHTISPKDFMEQARFFLDDDFHRNMLESQQIGLAYYLFTAAESFAANQ</sequence>
<feature type="domain" description="HTH merR-type" evidence="5">
    <location>
        <begin position="6"/>
        <end position="75"/>
    </location>
</feature>
<dbReference type="GO" id="GO:0003700">
    <property type="term" value="F:DNA-binding transcription factor activity"/>
    <property type="evidence" value="ECO:0007669"/>
    <property type="project" value="InterPro"/>
</dbReference>
<dbReference type="SMART" id="SM00422">
    <property type="entry name" value="HTH_MERR"/>
    <property type="match status" value="1"/>
</dbReference>
<evidence type="ECO:0000259" key="5">
    <source>
        <dbReference type="PROSITE" id="PS50937"/>
    </source>
</evidence>
<keyword evidence="2" id="KW-0238">DNA-binding</keyword>
<protein>
    <submittedName>
        <fullName evidence="6">MerR family transcriptional regulator</fullName>
    </submittedName>
</protein>
<keyword evidence="3" id="KW-0010">Activator</keyword>
<accession>A0A364K452</accession>
<proteinExistence type="predicted"/>
<comment type="caution">
    <text evidence="6">The sequence shown here is derived from an EMBL/GenBank/DDBJ whole genome shotgun (WGS) entry which is preliminary data.</text>
</comment>
<dbReference type="EMBL" id="QJKK01000005">
    <property type="protein sequence ID" value="RAL24168.1"/>
    <property type="molecule type" value="Genomic_DNA"/>
</dbReference>
<dbReference type="InterPro" id="IPR000551">
    <property type="entry name" value="MerR-type_HTH_dom"/>
</dbReference>
<keyword evidence="1" id="KW-0805">Transcription regulation</keyword>
<reference evidence="6 7" key="1">
    <citation type="submission" date="2018-06" db="EMBL/GenBank/DDBJ databases">
        <title>Thermoflavimicrobium daqus sp. nov., a thermophilic microbe isolated from Moutai-flavour Daqu.</title>
        <authorList>
            <person name="Wang X."/>
            <person name="Zhou H."/>
        </authorList>
    </citation>
    <scope>NUCLEOTIDE SEQUENCE [LARGE SCALE GENOMIC DNA]</scope>
    <source>
        <strain evidence="6 7">FBKL4.011</strain>
    </source>
</reference>
<evidence type="ECO:0000313" key="7">
    <source>
        <dbReference type="Proteomes" id="UP000251213"/>
    </source>
</evidence>
<dbReference type="GO" id="GO:0003677">
    <property type="term" value="F:DNA binding"/>
    <property type="evidence" value="ECO:0007669"/>
    <property type="project" value="UniProtKB-KW"/>
</dbReference>
<organism evidence="6 7">
    <name type="scientific">Thermoflavimicrobium daqui</name>
    <dbReference type="NCBI Taxonomy" id="2137476"/>
    <lineage>
        <taxon>Bacteria</taxon>
        <taxon>Bacillati</taxon>
        <taxon>Bacillota</taxon>
        <taxon>Bacilli</taxon>
        <taxon>Bacillales</taxon>
        <taxon>Thermoactinomycetaceae</taxon>
        <taxon>Thermoflavimicrobium</taxon>
    </lineage>
</organism>
<dbReference type="Pfam" id="PF13411">
    <property type="entry name" value="MerR_1"/>
    <property type="match status" value="1"/>
</dbReference>
<dbReference type="InterPro" id="IPR012925">
    <property type="entry name" value="TipAS_dom"/>
</dbReference>
<dbReference type="Proteomes" id="UP000251213">
    <property type="component" value="Unassembled WGS sequence"/>
</dbReference>
<evidence type="ECO:0000313" key="6">
    <source>
        <dbReference type="EMBL" id="RAL24168.1"/>
    </source>
</evidence>
<dbReference type="OrthoDB" id="9814833at2"/>
<dbReference type="PROSITE" id="PS50937">
    <property type="entry name" value="HTH_MERR_2"/>
    <property type="match status" value="1"/>
</dbReference>
<reference evidence="6 7" key="2">
    <citation type="submission" date="2018-06" db="EMBL/GenBank/DDBJ databases">
        <authorList>
            <person name="Zhirakovskaya E."/>
        </authorList>
    </citation>
    <scope>NUCLEOTIDE SEQUENCE [LARGE SCALE GENOMIC DNA]</scope>
    <source>
        <strain evidence="6 7">FBKL4.011</strain>
    </source>
</reference>
<dbReference type="AlphaFoldDB" id="A0A364K452"/>
<keyword evidence="4" id="KW-0804">Transcription</keyword>
<dbReference type="Gene3D" id="1.10.1660.10">
    <property type="match status" value="1"/>
</dbReference>